<accession>C7PVR6</accession>
<sequence length="370" mass="39206">MTSETRIKVGGELPYEVVVGHGLLGELPAMIGSKAARVAIVHPRALAATAEAVRDDLIEHGGYQALTVEVPDAEEAKSVGVLAYIWEVLGKSNFTRTDAVVGLGGGATTDLAGFAAATWLRGVRVVQIPTTLLGMVDAAVGGKTGINTAEGKNLVGAFHPPAGVLCDLDTLQTLPQNDFVAGLAEVVKCGFIADPEILRLVEADIEGAKRFDGPHTRELIERAIAVKADVVSSDLKEAGRREILNYGHTLGHAIERNERYRWRHGAAISVGMIFAAELGRVAGRLDEATADRHREILTALGLPTAYDGHAWPKLLETMRVDKKSRADMLRFIVLDGLAKPAVLEGPDPALLVAAYSEVAAEPSAKGAVDL</sequence>
<comment type="function">
    <text evidence="17">Catalyzes the conversion of 3-deoxy-D-arabino-heptulosonate 7-phosphate (DAHP) to dehydroquinate (DHQ).</text>
</comment>
<feature type="binding site" evidence="17">
    <location>
        <begin position="130"/>
        <end position="131"/>
    </location>
    <ligand>
        <name>NAD(+)</name>
        <dbReference type="ChEBI" id="CHEBI:57540"/>
    </ligand>
</feature>
<dbReference type="KEGG" id="cai:Caci_2390"/>
<evidence type="ECO:0000256" key="5">
    <source>
        <dbReference type="ARBA" id="ARBA00005412"/>
    </source>
</evidence>
<dbReference type="FunCoup" id="C7PVR6">
    <property type="interactions" value="343"/>
</dbReference>
<dbReference type="HOGENOM" id="CLU_001201_0_3_11"/>
<evidence type="ECO:0000259" key="19">
    <source>
        <dbReference type="Pfam" id="PF24621"/>
    </source>
</evidence>
<evidence type="ECO:0000256" key="3">
    <source>
        <dbReference type="ARBA" id="ARBA00004496"/>
    </source>
</evidence>
<evidence type="ECO:0000313" key="20">
    <source>
        <dbReference type="EMBL" id="ACU71308.1"/>
    </source>
</evidence>
<keyword evidence="9 17" id="KW-0028">Amino-acid biosynthesis</keyword>
<evidence type="ECO:0000259" key="18">
    <source>
        <dbReference type="Pfam" id="PF01761"/>
    </source>
</evidence>
<comment type="catalytic activity">
    <reaction evidence="1 17">
        <text>7-phospho-2-dehydro-3-deoxy-D-arabino-heptonate = 3-dehydroquinate + phosphate</text>
        <dbReference type="Rhea" id="RHEA:21968"/>
        <dbReference type="ChEBI" id="CHEBI:32364"/>
        <dbReference type="ChEBI" id="CHEBI:43474"/>
        <dbReference type="ChEBI" id="CHEBI:58394"/>
        <dbReference type="EC" id="4.2.3.4"/>
    </reaction>
</comment>
<dbReference type="Gene3D" id="3.40.50.1970">
    <property type="match status" value="1"/>
</dbReference>
<dbReference type="PANTHER" id="PTHR43622">
    <property type="entry name" value="3-DEHYDROQUINATE SYNTHASE"/>
    <property type="match status" value="1"/>
</dbReference>
<comment type="similarity">
    <text evidence="5 17">Belongs to the sugar phosphate cyclases superfamily. Dehydroquinate synthase family.</text>
</comment>
<feature type="binding site" evidence="17">
    <location>
        <begin position="170"/>
        <end position="173"/>
    </location>
    <ligand>
        <name>NAD(+)</name>
        <dbReference type="ChEBI" id="CHEBI:57540"/>
    </ligand>
</feature>
<evidence type="ECO:0000256" key="13">
    <source>
        <dbReference type="ARBA" id="ARBA00023027"/>
    </source>
</evidence>
<evidence type="ECO:0000256" key="2">
    <source>
        <dbReference type="ARBA" id="ARBA00001911"/>
    </source>
</evidence>
<gene>
    <name evidence="17" type="primary">aroB</name>
    <name evidence="20" type="ordered locus">Caci_2390</name>
</gene>
<feature type="domain" description="3-dehydroquinate synthase C-terminal" evidence="19">
    <location>
        <begin position="182"/>
        <end position="324"/>
    </location>
</feature>
<evidence type="ECO:0000256" key="9">
    <source>
        <dbReference type="ARBA" id="ARBA00022605"/>
    </source>
</evidence>
<dbReference type="CDD" id="cd08195">
    <property type="entry name" value="DHQS"/>
    <property type="match status" value="1"/>
</dbReference>
<comment type="cofactor">
    <cofactor evidence="2 17">
        <name>NAD(+)</name>
        <dbReference type="ChEBI" id="CHEBI:57540"/>
    </cofactor>
</comment>
<dbReference type="InParanoid" id="C7PVR6"/>
<keyword evidence="10 17" id="KW-0479">Metal-binding</keyword>
<feature type="binding site" evidence="17">
    <location>
        <position position="264"/>
    </location>
    <ligand>
        <name>Zn(2+)</name>
        <dbReference type="ChEBI" id="CHEBI:29105"/>
    </ligand>
</feature>
<feature type="binding site" evidence="17">
    <location>
        <position position="185"/>
    </location>
    <ligand>
        <name>Zn(2+)</name>
        <dbReference type="ChEBI" id="CHEBI:29105"/>
    </ligand>
</feature>
<evidence type="ECO:0000256" key="17">
    <source>
        <dbReference type="HAMAP-Rule" id="MF_00110"/>
    </source>
</evidence>
<dbReference type="Proteomes" id="UP000000851">
    <property type="component" value="Chromosome"/>
</dbReference>
<reference evidence="20 21" key="1">
    <citation type="journal article" date="2009" name="Stand. Genomic Sci.">
        <title>Complete genome sequence of Catenulispora acidiphila type strain (ID 139908).</title>
        <authorList>
            <person name="Copeland A."/>
            <person name="Lapidus A."/>
            <person name="Glavina Del Rio T."/>
            <person name="Nolan M."/>
            <person name="Lucas S."/>
            <person name="Chen F."/>
            <person name="Tice H."/>
            <person name="Cheng J.F."/>
            <person name="Bruce D."/>
            <person name="Goodwin L."/>
            <person name="Pitluck S."/>
            <person name="Mikhailova N."/>
            <person name="Pati A."/>
            <person name="Ivanova N."/>
            <person name="Mavromatis K."/>
            <person name="Chen A."/>
            <person name="Palaniappan K."/>
            <person name="Chain P."/>
            <person name="Land M."/>
            <person name="Hauser L."/>
            <person name="Chang Y.J."/>
            <person name="Jeffries C.D."/>
            <person name="Chertkov O."/>
            <person name="Brettin T."/>
            <person name="Detter J.C."/>
            <person name="Han C."/>
            <person name="Ali Z."/>
            <person name="Tindall B.J."/>
            <person name="Goker M."/>
            <person name="Bristow J."/>
            <person name="Eisen J.A."/>
            <person name="Markowitz V."/>
            <person name="Hugenholtz P."/>
            <person name="Kyrpides N.C."/>
            <person name="Klenk H.P."/>
        </authorList>
    </citation>
    <scope>NUCLEOTIDE SEQUENCE [LARGE SCALE GENOMIC DNA]</scope>
    <source>
        <strain evidence="21">DSM 44928 / JCM 14897 / NBRC 102108 / NRRL B-24433 / ID139908</strain>
    </source>
</reference>
<dbReference type="GO" id="GO:0005737">
    <property type="term" value="C:cytoplasm"/>
    <property type="evidence" value="ECO:0007669"/>
    <property type="project" value="UniProtKB-SubCell"/>
</dbReference>
<dbReference type="FunFam" id="3.40.50.1970:FF:000012">
    <property type="entry name" value="3-dehydroquinate synthase"/>
    <property type="match status" value="1"/>
</dbReference>
<dbReference type="eggNOG" id="COG0337">
    <property type="taxonomic scope" value="Bacteria"/>
</dbReference>
<dbReference type="InterPro" id="IPR016037">
    <property type="entry name" value="DHQ_synth_AroB"/>
</dbReference>
<evidence type="ECO:0000256" key="12">
    <source>
        <dbReference type="ARBA" id="ARBA00022833"/>
    </source>
</evidence>
<dbReference type="GO" id="GO:0009073">
    <property type="term" value="P:aromatic amino acid family biosynthetic process"/>
    <property type="evidence" value="ECO:0007669"/>
    <property type="project" value="UniProtKB-KW"/>
</dbReference>
<feature type="binding site" evidence="17">
    <location>
        <begin position="72"/>
        <end position="77"/>
    </location>
    <ligand>
        <name>NAD(+)</name>
        <dbReference type="ChEBI" id="CHEBI:57540"/>
    </ligand>
</feature>
<evidence type="ECO:0000256" key="6">
    <source>
        <dbReference type="ARBA" id="ARBA00013031"/>
    </source>
</evidence>
<dbReference type="SUPFAM" id="SSF56796">
    <property type="entry name" value="Dehydroquinate synthase-like"/>
    <property type="match status" value="1"/>
</dbReference>
<dbReference type="NCBIfam" id="TIGR01357">
    <property type="entry name" value="aroB"/>
    <property type="match status" value="1"/>
</dbReference>
<keyword evidence="16 17" id="KW-0170">Cobalt</keyword>
<keyword evidence="8 17" id="KW-0963">Cytoplasm</keyword>
<comment type="cofactor">
    <cofactor evidence="17">
        <name>Co(2+)</name>
        <dbReference type="ChEBI" id="CHEBI:48828"/>
    </cofactor>
    <cofactor evidence="17">
        <name>Zn(2+)</name>
        <dbReference type="ChEBI" id="CHEBI:29105"/>
    </cofactor>
    <text evidence="17">Binds 1 divalent metal cation per subunit. Can use either Co(2+) or Zn(2+).</text>
</comment>
<dbReference type="GO" id="GO:0046872">
    <property type="term" value="F:metal ion binding"/>
    <property type="evidence" value="ECO:0007669"/>
    <property type="project" value="UniProtKB-KW"/>
</dbReference>
<comment type="pathway">
    <text evidence="4 17">Metabolic intermediate biosynthesis; chorismate biosynthesis; chorismate from D-erythrose 4-phosphate and phosphoenolpyruvate: step 2/7.</text>
</comment>
<dbReference type="InterPro" id="IPR030963">
    <property type="entry name" value="DHQ_synth_fam"/>
</dbReference>
<feature type="binding site" evidence="17">
    <location>
        <begin position="106"/>
        <end position="110"/>
    </location>
    <ligand>
        <name>NAD(+)</name>
        <dbReference type="ChEBI" id="CHEBI:57540"/>
    </ligand>
</feature>
<evidence type="ECO:0000256" key="8">
    <source>
        <dbReference type="ARBA" id="ARBA00022490"/>
    </source>
</evidence>
<dbReference type="InterPro" id="IPR056179">
    <property type="entry name" value="DHQS_C"/>
</dbReference>
<dbReference type="STRING" id="479433.Caci_2390"/>
<feature type="binding site" evidence="17">
    <location>
        <position position="248"/>
    </location>
    <ligand>
        <name>Zn(2+)</name>
        <dbReference type="ChEBI" id="CHEBI:29105"/>
    </ligand>
</feature>
<dbReference type="RefSeq" id="WP_012786601.1">
    <property type="nucleotide sequence ID" value="NC_013131.1"/>
</dbReference>
<keyword evidence="12 17" id="KW-0862">Zinc</keyword>
<proteinExistence type="inferred from homology"/>
<dbReference type="EC" id="4.2.3.4" evidence="6 17"/>
<keyword evidence="13 17" id="KW-0520">NAD</keyword>
<feature type="domain" description="3-dehydroquinate synthase N-terminal" evidence="18">
    <location>
        <begin position="68"/>
        <end position="179"/>
    </location>
</feature>
<comment type="subcellular location">
    <subcellularLocation>
        <location evidence="3 17">Cytoplasm</location>
    </subcellularLocation>
</comment>
<dbReference type="OrthoDB" id="9806583at2"/>
<protein>
    <recommendedName>
        <fullName evidence="7 17">3-dehydroquinate synthase</fullName>
        <shortName evidence="17">DHQS</shortName>
        <ecNumber evidence="6 17">4.2.3.4</ecNumber>
    </recommendedName>
</protein>
<keyword evidence="21" id="KW-1185">Reference proteome</keyword>
<evidence type="ECO:0000256" key="1">
    <source>
        <dbReference type="ARBA" id="ARBA00001393"/>
    </source>
</evidence>
<evidence type="ECO:0000256" key="15">
    <source>
        <dbReference type="ARBA" id="ARBA00023239"/>
    </source>
</evidence>
<dbReference type="AlphaFoldDB" id="C7PVR6"/>
<dbReference type="GO" id="GO:0003856">
    <property type="term" value="F:3-dehydroquinate synthase activity"/>
    <property type="evidence" value="ECO:0007669"/>
    <property type="project" value="UniProtKB-UniRule"/>
</dbReference>
<keyword evidence="14 17" id="KW-0057">Aromatic amino acid biosynthesis</keyword>
<evidence type="ECO:0000256" key="4">
    <source>
        <dbReference type="ARBA" id="ARBA00004661"/>
    </source>
</evidence>
<evidence type="ECO:0000313" key="21">
    <source>
        <dbReference type="Proteomes" id="UP000000851"/>
    </source>
</evidence>
<dbReference type="GO" id="GO:0009423">
    <property type="term" value="P:chorismate biosynthetic process"/>
    <property type="evidence" value="ECO:0007669"/>
    <property type="project" value="UniProtKB-UniRule"/>
</dbReference>
<evidence type="ECO:0000256" key="7">
    <source>
        <dbReference type="ARBA" id="ARBA00017684"/>
    </source>
</evidence>
<feature type="binding site" evidence="17">
    <location>
        <position position="143"/>
    </location>
    <ligand>
        <name>NAD(+)</name>
        <dbReference type="ChEBI" id="CHEBI:57540"/>
    </ligand>
</feature>
<dbReference type="InterPro" id="IPR030960">
    <property type="entry name" value="DHQS/DOIS_N"/>
</dbReference>
<dbReference type="UniPathway" id="UPA00053">
    <property type="reaction ID" value="UER00085"/>
</dbReference>
<name>C7PVR6_CATAD</name>
<organism evidence="20 21">
    <name type="scientific">Catenulispora acidiphila (strain DSM 44928 / JCM 14897 / NBRC 102108 / NRRL B-24433 / ID139908)</name>
    <dbReference type="NCBI Taxonomy" id="479433"/>
    <lineage>
        <taxon>Bacteria</taxon>
        <taxon>Bacillati</taxon>
        <taxon>Actinomycetota</taxon>
        <taxon>Actinomycetes</taxon>
        <taxon>Catenulisporales</taxon>
        <taxon>Catenulisporaceae</taxon>
        <taxon>Catenulispora</taxon>
    </lineage>
</organism>
<dbReference type="Gene3D" id="1.20.1090.10">
    <property type="entry name" value="Dehydroquinate synthase-like - alpha domain"/>
    <property type="match status" value="1"/>
</dbReference>
<evidence type="ECO:0000256" key="16">
    <source>
        <dbReference type="ARBA" id="ARBA00023285"/>
    </source>
</evidence>
<dbReference type="PIRSF" id="PIRSF001455">
    <property type="entry name" value="DHQ_synth"/>
    <property type="match status" value="1"/>
</dbReference>
<dbReference type="EMBL" id="CP001700">
    <property type="protein sequence ID" value="ACU71308.1"/>
    <property type="molecule type" value="Genomic_DNA"/>
</dbReference>
<feature type="binding site" evidence="17">
    <location>
        <position position="152"/>
    </location>
    <ligand>
        <name>NAD(+)</name>
        <dbReference type="ChEBI" id="CHEBI:57540"/>
    </ligand>
</feature>
<evidence type="ECO:0000256" key="11">
    <source>
        <dbReference type="ARBA" id="ARBA00022741"/>
    </source>
</evidence>
<dbReference type="InterPro" id="IPR050071">
    <property type="entry name" value="Dehydroquinate_synthase"/>
</dbReference>
<dbReference type="PANTHER" id="PTHR43622:SF7">
    <property type="entry name" value="3-DEHYDROQUINATE SYNTHASE, CHLOROPLASTIC"/>
    <property type="match status" value="1"/>
</dbReference>
<dbReference type="Pfam" id="PF24621">
    <property type="entry name" value="DHQS_C"/>
    <property type="match status" value="1"/>
</dbReference>
<evidence type="ECO:0000256" key="10">
    <source>
        <dbReference type="ARBA" id="ARBA00022723"/>
    </source>
</evidence>
<keyword evidence="11 17" id="KW-0547">Nucleotide-binding</keyword>
<dbReference type="GO" id="GO:0008652">
    <property type="term" value="P:amino acid biosynthetic process"/>
    <property type="evidence" value="ECO:0007669"/>
    <property type="project" value="UniProtKB-KW"/>
</dbReference>
<dbReference type="Pfam" id="PF01761">
    <property type="entry name" value="DHQ_synthase"/>
    <property type="match status" value="1"/>
</dbReference>
<evidence type="ECO:0000256" key="14">
    <source>
        <dbReference type="ARBA" id="ARBA00023141"/>
    </source>
</evidence>
<keyword evidence="15 17" id="KW-0456">Lyase</keyword>
<dbReference type="HAMAP" id="MF_00110">
    <property type="entry name" value="DHQ_synthase"/>
    <property type="match status" value="1"/>
</dbReference>
<dbReference type="GO" id="GO:0000166">
    <property type="term" value="F:nucleotide binding"/>
    <property type="evidence" value="ECO:0007669"/>
    <property type="project" value="UniProtKB-KW"/>
</dbReference>